<keyword evidence="2" id="KW-1185">Reference proteome</keyword>
<dbReference type="RefSeq" id="WP_264791317.1">
    <property type="nucleotide sequence ID" value="NZ_AP026867.1"/>
</dbReference>
<reference evidence="1" key="1">
    <citation type="submission" date="2022-09" db="EMBL/GenBank/DDBJ databases">
        <title>Aureispira anguillicida sp. nov., isolated from Leptocephalus of Japanese eel Anguilla japonica.</title>
        <authorList>
            <person name="Yuasa K."/>
            <person name="Mekata T."/>
            <person name="Ikunari K."/>
        </authorList>
    </citation>
    <scope>NUCLEOTIDE SEQUENCE</scope>
    <source>
        <strain evidence="1">EL160426</strain>
    </source>
</reference>
<organism evidence="1 2">
    <name type="scientific">Aureispira anguillae</name>
    <dbReference type="NCBI Taxonomy" id="2864201"/>
    <lineage>
        <taxon>Bacteria</taxon>
        <taxon>Pseudomonadati</taxon>
        <taxon>Bacteroidota</taxon>
        <taxon>Saprospiria</taxon>
        <taxon>Saprospirales</taxon>
        <taxon>Saprospiraceae</taxon>
        <taxon>Aureispira</taxon>
    </lineage>
</organism>
<name>A0A916DR26_9BACT</name>
<dbReference type="EMBL" id="AP026867">
    <property type="protein sequence ID" value="BDS09971.1"/>
    <property type="molecule type" value="Genomic_DNA"/>
</dbReference>
<proteinExistence type="predicted"/>
<dbReference type="KEGG" id="aup:AsAng_0006760"/>
<gene>
    <name evidence="1" type="ORF">AsAng_0006760</name>
</gene>
<protein>
    <submittedName>
        <fullName evidence="1">Uncharacterized protein</fullName>
    </submittedName>
</protein>
<dbReference type="AlphaFoldDB" id="A0A916DR26"/>
<evidence type="ECO:0000313" key="1">
    <source>
        <dbReference type="EMBL" id="BDS09971.1"/>
    </source>
</evidence>
<sequence>MQHKSQYLALLKENDAHNNLLVLQLLISQQKWSTEKALQWILEHFVSSLEQISTISFYFGNVGLALVSSQSRLMDEKQLILGHTYRIIIRYYLILDKKKTLLYKTDYLEQESKLLAAYHHHLLENIKQIIPVLIQNFN</sequence>
<evidence type="ECO:0000313" key="2">
    <source>
        <dbReference type="Proteomes" id="UP001060919"/>
    </source>
</evidence>
<dbReference type="Proteomes" id="UP001060919">
    <property type="component" value="Chromosome"/>
</dbReference>
<accession>A0A916DR26</accession>